<dbReference type="SMART" id="SM00421">
    <property type="entry name" value="HTH_LUXR"/>
    <property type="match status" value="1"/>
</dbReference>
<proteinExistence type="predicted"/>
<dbReference type="CDD" id="cd06170">
    <property type="entry name" value="LuxR_C_like"/>
    <property type="match status" value="1"/>
</dbReference>
<evidence type="ECO:0000256" key="2">
    <source>
        <dbReference type="ARBA" id="ARBA00023125"/>
    </source>
</evidence>
<keyword evidence="2" id="KW-0238">DNA-binding</keyword>
<dbReference type="Gene3D" id="1.10.10.10">
    <property type="entry name" value="Winged helix-like DNA-binding domain superfamily/Winged helix DNA-binding domain"/>
    <property type="match status" value="1"/>
</dbReference>
<dbReference type="GO" id="GO:0003677">
    <property type="term" value="F:DNA binding"/>
    <property type="evidence" value="ECO:0007669"/>
    <property type="project" value="UniProtKB-KW"/>
</dbReference>
<feature type="transmembrane region" description="Helical" evidence="4">
    <location>
        <begin position="295"/>
        <end position="314"/>
    </location>
</feature>
<keyword evidence="4" id="KW-1133">Transmembrane helix</keyword>
<feature type="transmembrane region" description="Helical" evidence="4">
    <location>
        <begin position="102"/>
        <end position="120"/>
    </location>
</feature>
<name>A0A7C9JMC4_9BACT</name>
<feature type="transmembrane region" description="Helical" evidence="4">
    <location>
        <begin position="320"/>
        <end position="339"/>
    </location>
</feature>
<sequence length="503" mass="55315">MREGKGMDFRLRGTFERAQEAVSGAATGSRLQKKRDRMNASMVLGLALCQCWLTLCFFAPQLFPDNQSTSVYELSLLVTAVSLLPGVVAARKMDALLNRKQLIYGFAVCASLGTLLIPFSSANGGVALAIMVLAAVLTGCAGGWLFIAWYRAFCRADDLAGFVLSVTVQSVILYVLTNLLLPPALSPWLMMAVACLMPLASAFLLSGCPEPTVEASLFDYDLPHVQPIQRRAIVQLCAGMFVISFVDEFMRNQYLGSTDLVYYSGTVNLIVLVLKIVCSALILAAISERSHNVQLMYKASFLLTMIAILFMPYMHSDLGYGITNFGAFFFKIIVMLVTFNYCRRYRIAPVLLFSITRIIWSLDLFVGFFFSEWANSLAASAPTLPGVLSVVMGVAIVATYLFVFTSSEGETALLKEEGREEAASQAEQEAKCSRLTRVGKLSGRESDVLILVARGRSTPRIQDELGLSSNTVNTHIRHIYQKLGVHSRQELLDLVEKTAPDEE</sequence>
<evidence type="ECO:0000256" key="4">
    <source>
        <dbReference type="SAM" id="Phobius"/>
    </source>
</evidence>
<feature type="transmembrane region" description="Helical" evidence="4">
    <location>
        <begin position="159"/>
        <end position="181"/>
    </location>
</feature>
<dbReference type="InterPro" id="IPR016032">
    <property type="entry name" value="Sig_transdc_resp-reg_C-effctor"/>
</dbReference>
<dbReference type="PRINTS" id="PR00038">
    <property type="entry name" value="HTHLUXR"/>
</dbReference>
<feature type="transmembrane region" description="Helical" evidence="4">
    <location>
        <begin position="187"/>
        <end position="207"/>
    </location>
</feature>
<evidence type="ECO:0000256" key="1">
    <source>
        <dbReference type="ARBA" id="ARBA00023015"/>
    </source>
</evidence>
<keyword evidence="4" id="KW-0472">Membrane</keyword>
<feature type="domain" description="HTH luxR-type" evidence="5">
    <location>
        <begin position="434"/>
        <end position="499"/>
    </location>
</feature>
<feature type="transmembrane region" description="Helical" evidence="4">
    <location>
        <begin position="40"/>
        <end position="63"/>
    </location>
</feature>
<feature type="transmembrane region" description="Helical" evidence="4">
    <location>
        <begin position="266"/>
        <end position="286"/>
    </location>
</feature>
<keyword evidence="1" id="KW-0805">Transcription regulation</keyword>
<feature type="transmembrane region" description="Helical" evidence="4">
    <location>
        <begin position="228"/>
        <end position="246"/>
    </location>
</feature>
<keyword evidence="4" id="KW-0812">Transmembrane</keyword>
<gene>
    <name evidence="6" type="ORF">D1639_01755</name>
</gene>
<dbReference type="PROSITE" id="PS50043">
    <property type="entry name" value="HTH_LUXR_2"/>
    <property type="match status" value="1"/>
</dbReference>
<evidence type="ECO:0000256" key="3">
    <source>
        <dbReference type="ARBA" id="ARBA00023163"/>
    </source>
</evidence>
<feature type="transmembrane region" description="Helical" evidence="4">
    <location>
        <begin position="383"/>
        <end position="405"/>
    </location>
</feature>
<keyword evidence="3" id="KW-0804">Transcription</keyword>
<feature type="transmembrane region" description="Helical" evidence="4">
    <location>
        <begin position="69"/>
        <end position="90"/>
    </location>
</feature>
<dbReference type="EMBL" id="QWKH01000006">
    <property type="protein sequence ID" value="NBI33778.1"/>
    <property type="molecule type" value="Genomic_DNA"/>
</dbReference>
<dbReference type="SUPFAM" id="SSF103473">
    <property type="entry name" value="MFS general substrate transporter"/>
    <property type="match status" value="1"/>
</dbReference>
<feature type="transmembrane region" description="Helical" evidence="4">
    <location>
        <begin position="126"/>
        <end position="147"/>
    </location>
</feature>
<dbReference type="AlphaFoldDB" id="A0A7C9JMC4"/>
<feature type="transmembrane region" description="Helical" evidence="4">
    <location>
        <begin position="351"/>
        <end position="371"/>
    </location>
</feature>
<evidence type="ECO:0000313" key="6">
    <source>
        <dbReference type="EMBL" id="NBI33778.1"/>
    </source>
</evidence>
<organism evidence="6">
    <name type="scientific">Muribaculaceae bacterium Z82</name>
    <dbReference type="NCBI Taxonomy" id="2304548"/>
    <lineage>
        <taxon>Bacteria</taxon>
        <taxon>Pseudomonadati</taxon>
        <taxon>Bacteroidota</taxon>
        <taxon>Bacteroidia</taxon>
        <taxon>Bacteroidales</taxon>
        <taxon>Muribaculaceae</taxon>
    </lineage>
</organism>
<protein>
    <submittedName>
        <fullName evidence="6">LuxR family transcriptional regulator</fullName>
    </submittedName>
</protein>
<reference evidence="6" key="1">
    <citation type="submission" date="2018-08" db="EMBL/GenBank/DDBJ databases">
        <title>Murine metabolic-syndrome-specific gut microbial biobank.</title>
        <authorList>
            <person name="Liu C."/>
        </authorList>
    </citation>
    <scope>NUCLEOTIDE SEQUENCE [LARGE SCALE GENOMIC DNA]</scope>
    <source>
        <strain evidence="6">Z82</strain>
    </source>
</reference>
<comment type="caution">
    <text evidence="6">The sequence shown here is derived from an EMBL/GenBank/DDBJ whole genome shotgun (WGS) entry which is preliminary data.</text>
</comment>
<dbReference type="SUPFAM" id="SSF46894">
    <property type="entry name" value="C-terminal effector domain of the bipartite response regulators"/>
    <property type="match status" value="1"/>
</dbReference>
<dbReference type="InterPro" id="IPR000792">
    <property type="entry name" value="Tscrpt_reg_LuxR_C"/>
</dbReference>
<accession>A0A7C9JMC4</accession>
<dbReference type="InterPro" id="IPR036388">
    <property type="entry name" value="WH-like_DNA-bd_sf"/>
</dbReference>
<dbReference type="InterPro" id="IPR036259">
    <property type="entry name" value="MFS_trans_sf"/>
</dbReference>
<dbReference type="Pfam" id="PF00196">
    <property type="entry name" value="GerE"/>
    <property type="match status" value="1"/>
</dbReference>
<dbReference type="GO" id="GO:0006355">
    <property type="term" value="P:regulation of DNA-templated transcription"/>
    <property type="evidence" value="ECO:0007669"/>
    <property type="project" value="InterPro"/>
</dbReference>
<evidence type="ECO:0000259" key="5">
    <source>
        <dbReference type="PROSITE" id="PS50043"/>
    </source>
</evidence>
<dbReference type="PANTHER" id="PTHR44688">
    <property type="entry name" value="DNA-BINDING TRANSCRIPTIONAL ACTIVATOR DEVR_DOSR"/>
    <property type="match status" value="1"/>
</dbReference>
<dbReference type="PANTHER" id="PTHR44688:SF16">
    <property type="entry name" value="DNA-BINDING TRANSCRIPTIONAL ACTIVATOR DEVR_DOSR"/>
    <property type="match status" value="1"/>
</dbReference>